<accession>A0A2N3UDJ4</accession>
<dbReference type="Gene3D" id="2.120.10.30">
    <property type="entry name" value="TolB, C-terminal domain"/>
    <property type="match status" value="1"/>
</dbReference>
<feature type="chain" id="PRO_5014975764" evidence="1">
    <location>
        <begin position="25"/>
        <end position="408"/>
    </location>
</feature>
<dbReference type="InterPro" id="IPR011042">
    <property type="entry name" value="6-blade_b-propeller_TolB-like"/>
</dbReference>
<comment type="caution">
    <text evidence="3">The sequence shown here is derived from an EMBL/GenBank/DDBJ whole genome shotgun (WGS) entry which is preliminary data.</text>
</comment>
<evidence type="ECO:0000313" key="4">
    <source>
        <dbReference type="Proteomes" id="UP000233782"/>
    </source>
</evidence>
<dbReference type="RefSeq" id="WP_101444680.1">
    <property type="nucleotide sequence ID" value="NZ_PJMU01000002.1"/>
</dbReference>
<proteinExistence type="predicted"/>
<dbReference type="Proteomes" id="UP000233782">
    <property type="component" value="Unassembled WGS sequence"/>
</dbReference>
<protein>
    <submittedName>
        <fullName evidence="3">Glucose/arabinose dehydrogenase</fullName>
    </submittedName>
</protein>
<dbReference type="EMBL" id="PJMU01000002">
    <property type="protein sequence ID" value="PKV67458.1"/>
    <property type="molecule type" value="Genomic_DNA"/>
</dbReference>
<gene>
    <name evidence="3" type="ORF">BD749_2602</name>
</gene>
<dbReference type="Pfam" id="PF22807">
    <property type="entry name" value="TrAA12"/>
    <property type="match status" value="1"/>
</dbReference>
<dbReference type="PANTHER" id="PTHR33546:SF1">
    <property type="entry name" value="LARGE, MULTIFUNCTIONAL SECRETED PROTEIN"/>
    <property type="match status" value="1"/>
</dbReference>
<evidence type="ECO:0000259" key="2">
    <source>
        <dbReference type="Pfam" id="PF22807"/>
    </source>
</evidence>
<reference evidence="3 4" key="1">
    <citation type="submission" date="2017-12" db="EMBL/GenBank/DDBJ databases">
        <title>Genomic Encyclopedia of Type Strains, Phase III (KMG-III): the genomes of soil and plant-associated and newly described type strains.</title>
        <authorList>
            <person name="Whitman W."/>
        </authorList>
    </citation>
    <scope>NUCLEOTIDE SEQUENCE [LARGE SCALE GENOMIC DNA]</scope>
    <source>
        <strain evidence="3 4">LP43</strain>
    </source>
</reference>
<feature type="signal peptide" evidence="1">
    <location>
        <begin position="1"/>
        <end position="24"/>
    </location>
</feature>
<keyword evidence="1" id="KW-0732">Signal</keyword>
<name>A0A2N3UDJ4_9BACT</name>
<dbReference type="AlphaFoldDB" id="A0A2N3UDJ4"/>
<organism evidence="3 4">
    <name type="scientific">Pontibacter ramchanderi</name>
    <dbReference type="NCBI Taxonomy" id="1179743"/>
    <lineage>
        <taxon>Bacteria</taxon>
        <taxon>Pseudomonadati</taxon>
        <taxon>Bacteroidota</taxon>
        <taxon>Cytophagia</taxon>
        <taxon>Cytophagales</taxon>
        <taxon>Hymenobacteraceae</taxon>
        <taxon>Pontibacter</taxon>
    </lineage>
</organism>
<evidence type="ECO:0000256" key="1">
    <source>
        <dbReference type="SAM" id="SignalP"/>
    </source>
</evidence>
<dbReference type="PANTHER" id="PTHR33546">
    <property type="entry name" value="LARGE, MULTIFUNCTIONAL SECRETED PROTEIN-RELATED"/>
    <property type="match status" value="1"/>
</dbReference>
<keyword evidence="4" id="KW-1185">Reference proteome</keyword>
<sequence length="408" mass="45680">MKKILSTTASLSLALALTSSPIFAQEGEKPVSASVEGHIFKPARVDATDDRVKQLKVPAGFQITKFAENLNKPRMIAVSKEGVIYVTDRDKGTVTMLRDTNKDGKADEQKVVATKEHMHGIVIKDDKVWLATIKELYTANINKDGTLSELQLLADDLPDGGQHPNRTLRIGQDNKLYISIGSTCNSCDEPNKEHATILQADLDGKNRKVYAKGLRNTLGFDWHPQTKEMFGMDHGIDWLGDDEQREELNKIEQGADYGWPYIYGEGKENPGDQPKDMSYEAYKKKTRYPLLTYTAHASGLDMIFYRGNQFPKEYSGDAFVAFHGSWNRSKPAGYKVARVRFENGQPKEFVDFVTGFLVDDNKAQFGRVVGLATHTDGSLLVTDDSNGVVYRVAYTGGNQQRDTQRNRR</sequence>
<dbReference type="InterPro" id="IPR011041">
    <property type="entry name" value="Quinoprot_gluc/sorb_DH_b-prop"/>
</dbReference>
<dbReference type="InterPro" id="IPR054539">
    <property type="entry name" value="Beta-prop_PDH"/>
</dbReference>
<dbReference type="SUPFAM" id="SSF50952">
    <property type="entry name" value="Soluble quinoprotein glucose dehydrogenase"/>
    <property type="match status" value="1"/>
</dbReference>
<dbReference type="OrthoDB" id="9811395at2"/>
<feature type="domain" description="Pyrroloquinoline quinone-dependent pyranose dehydrogenase beta-propeller" evidence="2">
    <location>
        <begin position="56"/>
        <end position="393"/>
    </location>
</feature>
<evidence type="ECO:0000313" key="3">
    <source>
        <dbReference type="EMBL" id="PKV67458.1"/>
    </source>
</evidence>